<dbReference type="EMBL" id="FOZL01000001">
    <property type="protein sequence ID" value="SFS02374.1"/>
    <property type="molecule type" value="Genomic_DNA"/>
</dbReference>
<dbReference type="PANTHER" id="PTHR43235:SF1">
    <property type="entry name" value="GLUTAMINE AMIDOTRANSFERASE PB2B2.05-RELATED"/>
    <property type="match status" value="1"/>
</dbReference>
<dbReference type="RefSeq" id="WP_089836608.1">
    <property type="nucleotide sequence ID" value="NZ_FOZL01000001.1"/>
</dbReference>
<reference evidence="1 2" key="1">
    <citation type="submission" date="2016-10" db="EMBL/GenBank/DDBJ databases">
        <authorList>
            <person name="de Groot N.N."/>
        </authorList>
    </citation>
    <scope>NUCLEOTIDE SEQUENCE [LARGE SCALE GENOMIC DNA]</scope>
    <source>
        <strain evidence="1 2">DSM 21001</strain>
    </source>
</reference>
<dbReference type="PANTHER" id="PTHR43235">
    <property type="entry name" value="GLUTAMINE AMIDOTRANSFERASE PB2B2.05-RELATED"/>
    <property type="match status" value="1"/>
</dbReference>
<accession>A0A1I6LG10</accession>
<dbReference type="Pfam" id="PF07722">
    <property type="entry name" value="Peptidase_C26"/>
    <property type="match status" value="1"/>
</dbReference>
<sequence length="249" mass="26728">MKPRIAIPIPTLTDLEYNQRSWPAYAEAVRQAGGEPVEVPLTSTGLPALMHSCHAILLPGSPADVGPNHYGHVRIPECNDPDPARETVDTLLLEDAHQHKKPIFTICFGTQILNVYRGGTLVQHLAPMPVNHGAGKSVAVAHTISVAPDSLLGQITQAADPAEAPLTQDFLRLPVNSSHHQAIGVPGEGLAVSARCPEDAVIEAVEGTDPGHYVLAVQWHPERSTDISATSRALFTRFLEAAKDWQAAR</sequence>
<dbReference type="AlphaFoldDB" id="A0A1I6LG10"/>
<gene>
    <name evidence="1" type="ORF">SAMN05421771_0674</name>
</gene>
<protein>
    <submittedName>
        <fullName evidence="1">Putative glutamine amidotransferase</fullName>
    </submittedName>
</protein>
<evidence type="ECO:0000313" key="2">
    <source>
        <dbReference type="Proteomes" id="UP000199024"/>
    </source>
</evidence>
<dbReference type="InterPro" id="IPR044668">
    <property type="entry name" value="PuuD-like"/>
</dbReference>
<dbReference type="GO" id="GO:0033969">
    <property type="term" value="F:gamma-glutamyl-gamma-aminobutyrate hydrolase activity"/>
    <property type="evidence" value="ECO:0007669"/>
    <property type="project" value="TreeGrafter"/>
</dbReference>
<dbReference type="Proteomes" id="UP000199024">
    <property type="component" value="Unassembled WGS sequence"/>
</dbReference>
<keyword evidence="1" id="KW-0315">Glutamine amidotransferase</keyword>
<dbReference type="GO" id="GO:0005829">
    <property type="term" value="C:cytosol"/>
    <property type="evidence" value="ECO:0007669"/>
    <property type="project" value="TreeGrafter"/>
</dbReference>
<dbReference type="OrthoDB" id="9813383at2"/>
<evidence type="ECO:0000313" key="1">
    <source>
        <dbReference type="EMBL" id="SFS02374.1"/>
    </source>
</evidence>
<proteinExistence type="predicted"/>
<dbReference type="GO" id="GO:0006598">
    <property type="term" value="P:polyamine catabolic process"/>
    <property type="evidence" value="ECO:0007669"/>
    <property type="project" value="TreeGrafter"/>
</dbReference>
<dbReference type="InterPro" id="IPR011697">
    <property type="entry name" value="Peptidase_C26"/>
</dbReference>
<organism evidence="1 2">
    <name type="scientific">Granulicella pectinivorans</name>
    <dbReference type="NCBI Taxonomy" id="474950"/>
    <lineage>
        <taxon>Bacteria</taxon>
        <taxon>Pseudomonadati</taxon>
        <taxon>Acidobacteriota</taxon>
        <taxon>Terriglobia</taxon>
        <taxon>Terriglobales</taxon>
        <taxon>Acidobacteriaceae</taxon>
        <taxon>Granulicella</taxon>
    </lineage>
</organism>
<dbReference type="STRING" id="474950.SAMN05421771_0674"/>
<keyword evidence="2" id="KW-1185">Reference proteome</keyword>
<keyword evidence="1" id="KW-0808">Transferase</keyword>
<dbReference type="InterPro" id="IPR029062">
    <property type="entry name" value="Class_I_gatase-like"/>
</dbReference>
<dbReference type="SUPFAM" id="SSF52317">
    <property type="entry name" value="Class I glutamine amidotransferase-like"/>
    <property type="match status" value="1"/>
</dbReference>
<name>A0A1I6LG10_9BACT</name>
<dbReference type="PROSITE" id="PS51273">
    <property type="entry name" value="GATASE_TYPE_1"/>
    <property type="match status" value="1"/>
</dbReference>
<dbReference type="GO" id="GO:0016740">
    <property type="term" value="F:transferase activity"/>
    <property type="evidence" value="ECO:0007669"/>
    <property type="project" value="UniProtKB-KW"/>
</dbReference>
<dbReference type="Gene3D" id="3.40.50.880">
    <property type="match status" value="1"/>
</dbReference>